<dbReference type="AlphaFoldDB" id="A0A7X0D2S1"/>
<dbReference type="Gene3D" id="3.30.1340.10">
    <property type="entry name" value="HPr-like"/>
    <property type="match status" value="1"/>
</dbReference>
<dbReference type="SUPFAM" id="SSF55594">
    <property type="entry name" value="HPr-like"/>
    <property type="match status" value="1"/>
</dbReference>
<dbReference type="PRINTS" id="PR00107">
    <property type="entry name" value="PHOSPHOCPHPR"/>
</dbReference>
<dbReference type="PANTHER" id="PTHR33705:SF2">
    <property type="entry name" value="PHOSPHOCARRIER PROTEIN NPR"/>
    <property type="match status" value="1"/>
</dbReference>
<dbReference type="GO" id="GO:0009401">
    <property type="term" value="P:phosphoenolpyruvate-dependent sugar phosphotransferase system"/>
    <property type="evidence" value="ECO:0007669"/>
    <property type="project" value="UniProtKB-KW"/>
</dbReference>
<organism evidence="6 7">
    <name type="scientific">Rhizobium wenxiniae</name>
    <dbReference type="NCBI Taxonomy" id="1737357"/>
    <lineage>
        <taxon>Bacteria</taxon>
        <taxon>Pseudomonadati</taxon>
        <taxon>Pseudomonadota</taxon>
        <taxon>Alphaproteobacteria</taxon>
        <taxon>Hyphomicrobiales</taxon>
        <taxon>Rhizobiaceae</taxon>
        <taxon>Rhizobium/Agrobacterium group</taxon>
        <taxon>Rhizobium</taxon>
    </lineage>
</organism>
<reference evidence="6 7" key="1">
    <citation type="submission" date="2020-08" db="EMBL/GenBank/DDBJ databases">
        <title>Genomic Encyclopedia of Type Strains, Phase IV (KMG-IV): sequencing the most valuable type-strain genomes for metagenomic binning, comparative biology and taxonomic classification.</title>
        <authorList>
            <person name="Goeker M."/>
        </authorList>
    </citation>
    <scope>NUCLEOTIDE SEQUENCE [LARGE SCALE GENOMIC DNA]</scope>
    <source>
        <strain evidence="6 7">DSM 100734</strain>
    </source>
</reference>
<keyword evidence="7" id="KW-1185">Reference proteome</keyword>
<accession>A0A7X0D2S1</accession>
<dbReference type="PANTHER" id="PTHR33705">
    <property type="entry name" value="PHOSPHOCARRIER PROTEIN HPR"/>
    <property type="match status" value="1"/>
</dbReference>
<comment type="caution">
    <text evidence="6">The sequence shown here is derived from an EMBL/GenBank/DDBJ whole genome shotgun (WGS) entry which is preliminary data.</text>
</comment>
<evidence type="ECO:0000256" key="3">
    <source>
        <dbReference type="ARBA" id="ARBA00022490"/>
    </source>
</evidence>
<name>A0A7X0D2S1_9HYPH</name>
<dbReference type="NCBIfam" id="TIGR01003">
    <property type="entry name" value="PTS_HPr_family"/>
    <property type="match status" value="1"/>
</dbReference>
<evidence type="ECO:0000256" key="2">
    <source>
        <dbReference type="ARBA" id="ARBA00010736"/>
    </source>
</evidence>
<sequence>MNPMSASSRQFVIVNKRGLHARASAKFVQMVEGFNAQVTVSKDGMSVGGTSIMGLMMLAASTGCCIDVSAEGVQAGEALDALEALIANKFGEEA</sequence>
<evidence type="ECO:0000313" key="6">
    <source>
        <dbReference type="EMBL" id="MBB6165358.1"/>
    </source>
</evidence>
<dbReference type="EMBL" id="JACHEG010000009">
    <property type="protein sequence ID" value="MBB6165358.1"/>
    <property type="molecule type" value="Genomic_DNA"/>
</dbReference>
<comment type="subcellular location">
    <subcellularLocation>
        <location evidence="1">Cytoplasm</location>
    </subcellularLocation>
</comment>
<protein>
    <submittedName>
        <fullName evidence="6">Phosphocarrier protein</fullName>
    </submittedName>
</protein>
<proteinExistence type="inferred from homology"/>
<evidence type="ECO:0000259" key="5">
    <source>
        <dbReference type="PROSITE" id="PS51350"/>
    </source>
</evidence>
<keyword evidence="3" id="KW-0963">Cytoplasm</keyword>
<dbReference type="PROSITE" id="PS51350">
    <property type="entry name" value="PTS_HPR_DOM"/>
    <property type="match status" value="1"/>
</dbReference>
<dbReference type="InterPro" id="IPR035895">
    <property type="entry name" value="HPr-like_sf"/>
</dbReference>
<dbReference type="GO" id="GO:0005737">
    <property type="term" value="C:cytoplasm"/>
    <property type="evidence" value="ECO:0007669"/>
    <property type="project" value="UniProtKB-SubCell"/>
</dbReference>
<dbReference type="PROSITE" id="PS00369">
    <property type="entry name" value="PTS_HPR_HIS"/>
    <property type="match status" value="1"/>
</dbReference>
<keyword evidence="4" id="KW-0598">Phosphotransferase system</keyword>
<evidence type="ECO:0000256" key="1">
    <source>
        <dbReference type="ARBA" id="ARBA00004496"/>
    </source>
</evidence>
<dbReference type="InterPro" id="IPR050399">
    <property type="entry name" value="HPr"/>
</dbReference>
<evidence type="ECO:0000256" key="4">
    <source>
        <dbReference type="ARBA" id="ARBA00022683"/>
    </source>
</evidence>
<gene>
    <name evidence="6" type="ORF">HNQ72_005204</name>
</gene>
<evidence type="ECO:0000313" key="7">
    <source>
        <dbReference type="Proteomes" id="UP000547879"/>
    </source>
</evidence>
<dbReference type="Proteomes" id="UP000547879">
    <property type="component" value="Unassembled WGS sequence"/>
</dbReference>
<dbReference type="Pfam" id="PF00381">
    <property type="entry name" value="PTS-HPr"/>
    <property type="match status" value="1"/>
</dbReference>
<comment type="similarity">
    <text evidence="2">Belongs to the HPr family.</text>
</comment>
<dbReference type="CDD" id="cd00367">
    <property type="entry name" value="PTS-HPr_like"/>
    <property type="match status" value="1"/>
</dbReference>
<feature type="domain" description="HPr" evidence="5">
    <location>
        <begin position="6"/>
        <end position="93"/>
    </location>
</feature>
<dbReference type="InterPro" id="IPR001020">
    <property type="entry name" value="PTS_HPr_His_P_site"/>
</dbReference>
<dbReference type="InterPro" id="IPR000032">
    <property type="entry name" value="HPr-like"/>
</dbReference>